<dbReference type="STRING" id="553467.SAMN04488063_0116"/>
<feature type="transmembrane region" description="Helical" evidence="1">
    <location>
        <begin position="66"/>
        <end position="83"/>
    </location>
</feature>
<evidence type="ECO:0000313" key="2">
    <source>
        <dbReference type="EMBL" id="SFH07881.1"/>
    </source>
</evidence>
<sequence length="155" mass="15770">MTWPAEAVPDGTVLAPHHATLGLLAALVALLIVWDDDPDREPVGAFAGVLVALVGFLLVWPAHPVVGAVLTHAGAVVALVALLRPGFGFALGPRVVATVSVLVALDDVVEHAWAVPTPLDSGWHVLGPWSSTALFVVAVVAAAVALGRSGGENHA</sequence>
<feature type="transmembrane region" description="Helical" evidence="1">
    <location>
        <begin position="15"/>
        <end position="34"/>
    </location>
</feature>
<protein>
    <submittedName>
        <fullName evidence="2">Uncharacterized protein</fullName>
    </submittedName>
</protein>
<dbReference type="AlphaFoldDB" id="A0A1I2X7E0"/>
<keyword evidence="1" id="KW-0472">Membrane</keyword>
<dbReference type="OrthoDB" id="324966at2157"/>
<reference evidence="3" key="1">
    <citation type="submission" date="2016-10" db="EMBL/GenBank/DDBJ databases">
        <authorList>
            <person name="Varghese N."/>
            <person name="Submissions S."/>
        </authorList>
    </citation>
    <scope>NUCLEOTIDE SEQUENCE [LARGE SCALE GENOMIC DNA]</scope>
    <source>
        <strain evidence="3">CGMCC 1.7739</strain>
    </source>
</reference>
<feature type="transmembrane region" description="Helical" evidence="1">
    <location>
        <begin position="43"/>
        <end position="60"/>
    </location>
</feature>
<accession>A0A1I2X7E0</accession>
<feature type="transmembrane region" description="Helical" evidence="1">
    <location>
        <begin position="126"/>
        <end position="146"/>
    </location>
</feature>
<dbReference type="RefSeq" id="WP_177213422.1">
    <property type="nucleotide sequence ID" value="NZ_FOOQ01000013.1"/>
</dbReference>
<gene>
    <name evidence="2" type="ORF">SAMN04488063_0116</name>
</gene>
<evidence type="ECO:0000313" key="3">
    <source>
        <dbReference type="Proteomes" id="UP000198876"/>
    </source>
</evidence>
<proteinExistence type="predicted"/>
<dbReference type="EMBL" id="FOOQ01000013">
    <property type="protein sequence ID" value="SFH07881.1"/>
    <property type="molecule type" value="Genomic_DNA"/>
</dbReference>
<keyword evidence="3" id="KW-1185">Reference proteome</keyword>
<keyword evidence="1" id="KW-0812">Transmembrane</keyword>
<name>A0A1I2X7E0_9EURY</name>
<keyword evidence="1" id="KW-1133">Transmembrane helix</keyword>
<evidence type="ECO:0000256" key="1">
    <source>
        <dbReference type="SAM" id="Phobius"/>
    </source>
</evidence>
<dbReference type="Proteomes" id="UP000198876">
    <property type="component" value="Unassembled WGS sequence"/>
</dbReference>
<organism evidence="2 3">
    <name type="scientific">Halopelagius inordinatus</name>
    <dbReference type="NCBI Taxonomy" id="553467"/>
    <lineage>
        <taxon>Archaea</taxon>
        <taxon>Methanobacteriati</taxon>
        <taxon>Methanobacteriota</taxon>
        <taxon>Stenosarchaea group</taxon>
        <taxon>Halobacteria</taxon>
        <taxon>Halobacteriales</taxon>
        <taxon>Haloferacaceae</taxon>
    </lineage>
</organism>